<name>A0A845QHZ2_9FIRM</name>
<dbReference type="AlphaFoldDB" id="A0A845QHZ2"/>
<proteinExistence type="predicted"/>
<dbReference type="RefSeq" id="WP_160200847.1">
    <property type="nucleotide sequence ID" value="NZ_QXWK01000003.1"/>
</dbReference>
<evidence type="ECO:0000256" key="2">
    <source>
        <dbReference type="PIRSR" id="PIRSR015853-2"/>
    </source>
</evidence>
<feature type="binding site" evidence="2">
    <location>
        <position position="11"/>
    </location>
    <ligand>
        <name>Zn(2+)</name>
        <dbReference type="ChEBI" id="CHEBI:29105"/>
        <label>1</label>
    </ligand>
</feature>
<feature type="binding site" evidence="2">
    <location>
        <position position="60"/>
    </location>
    <ligand>
        <name>Zn(2+)</name>
        <dbReference type="ChEBI" id="CHEBI:29105"/>
        <label>2</label>
    </ligand>
</feature>
<feature type="binding site" evidence="2">
    <location>
        <position position="9"/>
    </location>
    <ligand>
        <name>Zn(2+)</name>
        <dbReference type="ChEBI" id="CHEBI:29105"/>
        <label>2</label>
    </ligand>
</feature>
<dbReference type="PIRSF" id="PIRSF015853">
    <property type="entry name" value="Pep_DppA"/>
    <property type="match status" value="1"/>
</dbReference>
<feature type="binding site" evidence="2">
    <location>
        <position position="136"/>
    </location>
    <ligand>
        <name>Zn(2+)</name>
        <dbReference type="ChEBI" id="CHEBI:29105"/>
        <label>2</label>
    </ligand>
</feature>
<dbReference type="InterPro" id="IPR007035">
    <property type="entry name" value="Peptidase_M55"/>
</dbReference>
<evidence type="ECO:0000313" key="3">
    <source>
        <dbReference type="EMBL" id="NBH60545.1"/>
    </source>
</evidence>
<gene>
    <name evidence="3" type="ORF">D0435_02505</name>
</gene>
<dbReference type="Gene3D" id="3.40.50.10780">
    <property type="entry name" value="Dipeptide transport protein"/>
    <property type="match status" value="1"/>
</dbReference>
<dbReference type="InterPro" id="IPR036177">
    <property type="entry name" value="Peptidase_M55_sf"/>
</dbReference>
<feature type="binding site" evidence="2">
    <location>
        <position position="9"/>
    </location>
    <ligand>
        <name>Zn(2+)</name>
        <dbReference type="ChEBI" id="CHEBI:29105"/>
        <label>1</label>
    </ligand>
</feature>
<feature type="binding site" evidence="2">
    <location>
        <position position="105"/>
    </location>
    <ligand>
        <name>Zn(2+)</name>
        <dbReference type="ChEBI" id="CHEBI:29105"/>
        <label>2</label>
    </ligand>
</feature>
<dbReference type="GO" id="GO:0046872">
    <property type="term" value="F:metal ion binding"/>
    <property type="evidence" value="ECO:0007669"/>
    <property type="project" value="UniProtKB-KW"/>
</dbReference>
<dbReference type="Gene3D" id="3.30.1360.130">
    <property type="entry name" value="Dipeptide transport protein"/>
    <property type="match status" value="1"/>
</dbReference>
<keyword evidence="4" id="KW-1185">Reference proteome</keyword>
<dbReference type="Proteomes" id="UP000446866">
    <property type="component" value="Unassembled WGS sequence"/>
</dbReference>
<keyword evidence="2" id="KW-0862">Zinc</keyword>
<dbReference type="EMBL" id="QXWK01000003">
    <property type="protein sequence ID" value="NBH60545.1"/>
    <property type="molecule type" value="Genomic_DNA"/>
</dbReference>
<accession>A0A845QHZ2</accession>
<organism evidence="3 4">
    <name type="scientific">Anaerotruncus colihominis</name>
    <dbReference type="NCBI Taxonomy" id="169435"/>
    <lineage>
        <taxon>Bacteria</taxon>
        <taxon>Bacillati</taxon>
        <taxon>Bacillota</taxon>
        <taxon>Clostridia</taxon>
        <taxon>Eubacteriales</taxon>
        <taxon>Oscillospiraceae</taxon>
        <taxon>Anaerotruncus</taxon>
    </lineage>
</organism>
<dbReference type="SUPFAM" id="SSF63992">
    <property type="entry name" value="Dipeptide transport protein"/>
    <property type="match status" value="1"/>
</dbReference>
<protein>
    <submittedName>
        <fullName evidence="3">Peptidase M55</fullName>
    </submittedName>
</protein>
<sequence>MKKIFISADIEGVSGITSWEATRYGGKGYEEACRQMAKETAAACRAALNCGYGVVVKDGHEDAMNIAHELLPEEAELISGWTCTPLSMLGGIDETFAGVIYIGYHSGAWTNTSPLKHTCEDYIYNWFKINDKYASEFTINSGVADQFGVPSLLLSGDAGICSEAETEYPGIVTVPTKKGMGNATWNIHPDKVVAEIERAVTEVLSKPLPKSKPLSKSYTMTLCYKEFQKAMSATWFPGVEKLNDYTVSYTADSPMELARCRYFIG</sequence>
<comment type="caution">
    <text evidence="3">The sequence shown here is derived from an EMBL/GenBank/DDBJ whole genome shotgun (WGS) entry which is preliminary data.</text>
</comment>
<dbReference type="InterPro" id="IPR027476">
    <property type="entry name" value="DppA_N"/>
</dbReference>
<evidence type="ECO:0000256" key="1">
    <source>
        <dbReference type="PIRSR" id="PIRSR015853-1"/>
    </source>
</evidence>
<reference evidence="3 4" key="1">
    <citation type="submission" date="2018-08" db="EMBL/GenBank/DDBJ databases">
        <title>Murine metabolic-syndrome-specific gut microbial biobank.</title>
        <authorList>
            <person name="Liu C."/>
        </authorList>
    </citation>
    <scope>NUCLEOTIDE SEQUENCE [LARGE SCALE GENOMIC DNA]</scope>
    <source>
        <strain evidence="3 4">28</strain>
    </source>
</reference>
<dbReference type="Pfam" id="PF04951">
    <property type="entry name" value="Peptidase_M55"/>
    <property type="match status" value="1"/>
</dbReference>
<keyword evidence="2" id="KW-0479">Metal-binding</keyword>
<evidence type="ECO:0000313" key="4">
    <source>
        <dbReference type="Proteomes" id="UP000446866"/>
    </source>
</evidence>
<feature type="active site" description="Nucleophile" evidence="1">
    <location>
        <position position="117"/>
    </location>
</feature>